<feature type="signal peptide" evidence="1">
    <location>
        <begin position="1"/>
        <end position="22"/>
    </location>
</feature>
<keyword evidence="3" id="KW-1185">Reference proteome</keyword>
<name>A0A1G7DB84_9BACT</name>
<feature type="chain" id="PRO_5011603027" description="C1q domain-containing protein" evidence="1">
    <location>
        <begin position="23"/>
        <end position="249"/>
    </location>
</feature>
<accession>A0A1G7DB84</accession>
<evidence type="ECO:0000256" key="1">
    <source>
        <dbReference type="SAM" id="SignalP"/>
    </source>
</evidence>
<dbReference type="OrthoDB" id="946948at2"/>
<gene>
    <name evidence="2" type="ORF">SAMN04487996_105183</name>
</gene>
<evidence type="ECO:0000313" key="3">
    <source>
        <dbReference type="Proteomes" id="UP000198748"/>
    </source>
</evidence>
<evidence type="ECO:0008006" key="4">
    <source>
        <dbReference type="Google" id="ProtNLM"/>
    </source>
</evidence>
<dbReference type="Proteomes" id="UP000198748">
    <property type="component" value="Unassembled WGS sequence"/>
</dbReference>
<dbReference type="STRING" id="659014.SAMN04487996_105183"/>
<dbReference type="Gene3D" id="2.60.120.40">
    <property type="match status" value="1"/>
</dbReference>
<keyword evidence="1" id="KW-0732">Signal</keyword>
<sequence length="249" mass="25688">MKKRYQSLLAALLLLLAFTAQAQVGVGTISPNASAQLDVQSTTKGALIPRMLDSERTAIASPATGLLVYQTNGAAGFYYFDGTTWQPFMYGVAAAPAGFTATLASLSVTGSSTIAGYNQLYADGTGLNTVAGTYTVPTTGRYHVSATVNYSTLAALAVTLGAGVNPRIALRVNNAETLSGLFPILNVNVVLVLTLRVILGSGTVVIAGDLPLNAGDVLDLQYIANGLTLNVNLGGTGTTNGIVWSVRKL</sequence>
<dbReference type="RefSeq" id="WP_090148716.1">
    <property type="nucleotide sequence ID" value="NZ_FNAN01000005.1"/>
</dbReference>
<evidence type="ECO:0000313" key="2">
    <source>
        <dbReference type="EMBL" id="SDE48918.1"/>
    </source>
</evidence>
<dbReference type="EMBL" id="FNAN01000005">
    <property type="protein sequence ID" value="SDE48918.1"/>
    <property type="molecule type" value="Genomic_DNA"/>
</dbReference>
<dbReference type="InterPro" id="IPR008983">
    <property type="entry name" value="Tumour_necrosis_fac-like_dom"/>
</dbReference>
<protein>
    <recommendedName>
        <fullName evidence="4">C1q domain-containing protein</fullName>
    </recommendedName>
</protein>
<proteinExistence type="predicted"/>
<dbReference type="AlphaFoldDB" id="A0A1G7DB84"/>
<reference evidence="3" key="1">
    <citation type="submission" date="2016-10" db="EMBL/GenBank/DDBJ databases">
        <authorList>
            <person name="Varghese N."/>
            <person name="Submissions S."/>
        </authorList>
    </citation>
    <scope>NUCLEOTIDE SEQUENCE [LARGE SCALE GENOMIC DNA]</scope>
    <source>
        <strain evidence="3">DSM 25329</strain>
    </source>
</reference>
<organism evidence="2 3">
    <name type="scientific">Dyadobacter soli</name>
    <dbReference type="NCBI Taxonomy" id="659014"/>
    <lineage>
        <taxon>Bacteria</taxon>
        <taxon>Pseudomonadati</taxon>
        <taxon>Bacteroidota</taxon>
        <taxon>Cytophagia</taxon>
        <taxon>Cytophagales</taxon>
        <taxon>Spirosomataceae</taxon>
        <taxon>Dyadobacter</taxon>
    </lineage>
</organism>